<keyword evidence="6" id="KW-0762">Sugar transport</keyword>
<evidence type="ECO:0000256" key="5">
    <source>
        <dbReference type="ARBA" id="ARBA00022519"/>
    </source>
</evidence>
<sequence>MENNVAAEVQIQPKKKKKLSKLFSPLLWLTVILPTLFSAIYFGGYASDIYISESSFVVRSPRNQTALSGVGALLQGSGFARSQDDTYTVQEYMRSRTALEQLQQTLPVREFYSEKGDILSRFNGFGWNNSQEAFYKYFKDRLNVDFDSVAGIATLRIRAFDPEEGFAINERLIKQGEELINRLNERARMDTVEFAEQAVEIAEQKVKETADALTYYRVKNKFVDLPAQSNAQLALVSNLSSELIRVETQLAQLESITPDNPQVGALKQRQKSLKAQLEQQSKSLAGSGNSIATQAADYQRLVLDNELAQQQLTTAMVSLQNTRNEADRQQLYLEVINQPSKPDWAVEPYRLYNILATFIIGLMLYGVFGLLIASIREHKN</sequence>
<dbReference type="PANTHER" id="PTHR32309">
    <property type="entry name" value="TYROSINE-PROTEIN KINASE"/>
    <property type="match status" value="1"/>
</dbReference>
<feature type="transmembrane region" description="Helical" evidence="12">
    <location>
        <begin position="22"/>
        <end position="44"/>
    </location>
</feature>
<keyword evidence="3" id="KW-0813">Transport</keyword>
<dbReference type="InterPro" id="IPR005705">
    <property type="entry name" value="BexC_CtrB_KpsE_VexD"/>
</dbReference>
<evidence type="ECO:0000256" key="3">
    <source>
        <dbReference type="ARBA" id="ARBA00022448"/>
    </source>
</evidence>
<keyword evidence="7 12" id="KW-0812">Transmembrane</keyword>
<evidence type="ECO:0000256" key="10">
    <source>
        <dbReference type="ARBA" id="ARBA00023047"/>
    </source>
</evidence>
<evidence type="ECO:0000256" key="12">
    <source>
        <dbReference type="SAM" id="Phobius"/>
    </source>
</evidence>
<evidence type="ECO:0000256" key="4">
    <source>
        <dbReference type="ARBA" id="ARBA00022475"/>
    </source>
</evidence>
<comment type="caution">
    <text evidence="13">The sequence shown here is derived from an EMBL/GenBank/DDBJ whole genome shotgun (WGS) entry which is preliminary data.</text>
</comment>
<dbReference type="GO" id="GO:0005351">
    <property type="term" value="F:carbohydrate:proton symporter activity"/>
    <property type="evidence" value="ECO:0007669"/>
    <property type="project" value="InterPro"/>
</dbReference>
<gene>
    <name evidence="13" type="ORF">F480_04310</name>
</gene>
<protein>
    <submittedName>
        <fullName evidence="13">Capsule polysaccharide transporter</fullName>
    </submittedName>
</protein>
<dbReference type="GO" id="GO:0004713">
    <property type="term" value="F:protein tyrosine kinase activity"/>
    <property type="evidence" value="ECO:0007669"/>
    <property type="project" value="TreeGrafter"/>
</dbReference>
<keyword evidence="9 12" id="KW-1133">Transmembrane helix</keyword>
<evidence type="ECO:0000313" key="14">
    <source>
        <dbReference type="Proteomes" id="UP000078358"/>
    </source>
</evidence>
<evidence type="ECO:0000256" key="7">
    <source>
        <dbReference type="ARBA" id="ARBA00022692"/>
    </source>
</evidence>
<dbReference type="GO" id="GO:0015774">
    <property type="term" value="P:polysaccharide transport"/>
    <property type="evidence" value="ECO:0007669"/>
    <property type="project" value="UniProtKB-KW"/>
</dbReference>
<comment type="similarity">
    <text evidence="2">Belongs to the BexC/CtrB/KpsE family.</text>
</comment>
<evidence type="ECO:0000256" key="8">
    <source>
        <dbReference type="ARBA" id="ARBA00022903"/>
    </source>
</evidence>
<evidence type="ECO:0000256" key="9">
    <source>
        <dbReference type="ARBA" id="ARBA00022989"/>
    </source>
</evidence>
<proteinExistence type="inferred from homology"/>
<dbReference type="RefSeq" id="WP_064318313.1">
    <property type="nucleotide sequence ID" value="NZ_JACI01000001.1"/>
</dbReference>
<evidence type="ECO:0000256" key="1">
    <source>
        <dbReference type="ARBA" id="ARBA00004429"/>
    </source>
</evidence>
<comment type="subcellular location">
    <subcellularLocation>
        <location evidence="1">Cell inner membrane</location>
        <topology evidence="1">Multi-pass membrane protein</topology>
    </subcellularLocation>
</comment>
<evidence type="ECO:0000256" key="11">
    <source>
        <dbReference type="ARBA" id="ARBA00023136"/>
    </source>
</evidence>
<dbReference type="Proteomes" id="UP000078358">
    <property type="component" value="Unassembled WGS sequence"/>
</dbReference>
<keyword evidence="11 12" id="KW-0472">Membrane</keyword>
<reference evidence="13 14" key="1">
    <citation type="submission" date="2014-01" db="EMBL/GenBank/DDBJ databases">
        <authorList>
            <person name="Zuccon D."/>
        </authorList>
    </citation>
    <scope>NUCLEOTIDE SEQUENCE [LARGE SCALE GENOMIC DNA]</scope>
    <source>
        <strain evidence="13 14">Y31</strain>
    </source>
</reference>
<name>A0A179D0Q3_BIBTR</name>
<accession>A0A179D0Q3</accession>
<dbReference type="PATRIC" id="fig|1261658.3.peg.867"/>
<keyword evidence="4" id="KW-1003">Cell membrane</keyword>
<dbReference type="PANTHER" id="PTHR32309:SF13">
    <property type="entry name" value="FERRIC ENTEROBACTIN TRANSPORT PROTEIN FEPE"/>
    <property type="match status" value="1"/>
</dbReference>
<keyword evidence="8" id="KW-0972">Capsule biogenesis/degradation</keyword>
<evidence type="ECO:0000256" key="2">
    <source>
        <dbReference type="ARBA" id="ARBA00008436"/>
    </source>
</evidence>
<dbReference type="InterPro" id="IPR050445">
    <property type="entry name" value="Bact_polysacc_biosynth/exp"/>
</dbReference>
<dbReference type="AlphaFoldDB" id="A0A179D0Q3"/>
<keyword evidence="10" id="KW-0625">Polysaccharide transport</keyword>
<dbReference type="GO" id="GO:0009276">
    <property type="term" value="C:Gram-negative-bacterium-type cell wall"/>
    <property type="evidence" value="ECO:0007669"/>
    <property type="project" value="InterPro"/>
</dbReference>
<organism evidence="13 14">
    <name type="scientific">Bibersteinia trehalosi Y31</name>
    <dbReference type="NCBI Taxonomy" id="1261658"/>
    <lineage>
        <taxon>Bacteria</taxon>
        <taxon>Pseudomonadati</taxon>
        <taxon>Pseudomonadota</taxon>
        <taxon>Gammaproteobacteria</taxon>
        <taxon>Pasteurellales</taxon>
        <taxon>Pasteurellaceae</taxon>
        <taxon>Bibersteinia</taxon>
    </lineage>
</organism>
<feature type="transmembrane region" description="Helical" evidence="12">
    <location>
        <begin position="351"/>
        <end position="373"/>
    </location>
</feature>
<dbReference type="EMBL" id="JACI01000001">
    <property type="protein sequence ID" value="OAQ15739.1"/>
    <property type="molecule type" value="Genomic_DNA"/>
</dbReference>
<dbReference type="GO" id="GO:0005886">
    <property type="term" value="C:plasma membrane"/>
    <property type="evidence" value="ECO:0007669"/>
    <property type="project" value="UniProtKB-SubCell"/>
</dbReference>
<evidence type="ECO:0000313" key="13">
    <source>
        <dbReference type="EMBL" id="OAQ15739.1"/>
    </source>
</evidence>
<dbReference type="NCBIfam" id="TIGR01010">
    <property type="entry name" value="BexC_CtrB_KpsE"/>
    <property type="match status" value="1"/>
</dbReference>
<evidence type="ECO:0000256" key="6">
    <source>
        <dbReference type="ARBA" id="ARBA00022597"/>
    </source>
</evidence>
<keyword evidence="5" id="KW-0997">Cell inner membrane</keyword>